<evidence type="ECO:0000256" key="4">
    <source>
        <dbReference type="ARBA" id="ARBA00022605"/>
    </source>
</evidence>
<dbReference type="Gene3D" id="3.40.50.720">
    <property type="entry name" value="NAD(P)-binding Rossmann-like Domain"/>
    <property type="match status" value="2"/>
</dbReference>
<evidence type="ECO:0000256" key="7">
    <source>
        <dbReference type="ARBA" id="ARBA00023299"/>
    </source>
</evidence>
<comment type="similarity">
    <text evidence="2">Belongs to the D-isomer specific 2-hydroxyacid dehydrogenase family.</text>
</comment>
<reference evidence="10" key="1">
    <citation type="submission" date="2018-05" db="EMBL/GenBank/DDBJ databases">
        <authorList>
            <person name="Lanie J.A."/>
            <person name="Ng W.-L."/>
            <person name="Kazmierczak K.M."/>
            <person name="Andrzejewski T.M."/>
            <person name="Davidsen T.M."/>
            <person name="Wayne K.J."/>
            <person name="Tettelin H."/>
            <person name="Glass J.I."/>
            <person name="Rusch D."/>
            <person name="Podicherti R."/>
            <person name="Tsui H.-C.T."/>
            <person name="Winkler M.E."/>
        </authorList>
    </citation>
    <scope>NUCLEOTIDE SEQUENCE</scope>
</reference>
<dbReference type="EMBL" id="UINC01043325">
    <property type="protein sequence ID" value="SVB47199.1"/>
    <property type="molecule type" value="Genomic_DNA"/>
</dbReference>
<dbReference type="Pfam" id="PF00389">
    <property type="entry name" value="2-Hacid_dh"/>
    <property type="match status" value="1"/>
</dbReference>
<dbReference type="InterPro" id="IPR029753">
    <property type="entry name" value="D-isomer_DH_CS"/>
</dbReference>
<dbReference type="InterPro" id="IPR029752">
    <property type="entry name" value="D-isomer_DH_CS1"/>
</dbReference>
<organism evidence="10">
    <name type="scientific">marine metagenome</name>
    <dbReference type="NCBI Taxonomy" id="408172"/>
    <lineage>
        <taxon>unclassified sequences</taxon>
        <taxon>metagenomes</taxon>
        <taxon>ecological metagenomes</taxon>
    </lineage>
</organism>
<dbReference type="InterPro" id="IPR006139">
    <property type="entry name" value="D-isomer_2_OHA_DH_cat_dom"/>
</dbReference>
<evidence type="ECO:0000259" key="9">
    <source>
        <dbReference type="PROSITE" id="PS51671"/>
    </source>
</evidence>
<evidence type="ECO:0000256" key="6">
    <source>
        <dbReference type="ARBA" id="ARBA00023027"/>
    </source>
</evidence>
<evidence type="ECO:0000256" key="5">
    <source>
        <dbReference type="ARBA" id="ARBA00023002"/>
    </source>
</evidence>
<dbReference type="PANTHER" id="PTHR42789">
    <property type="entry name" value="D-ISOMER SPECIFIC 2-HYDROXYACID DEHYDROGENASE FAMILY PROTEIN (AFU_ORTHOLOGUE AFUA_6G10090)"/>
    <property type="match status" value="1"/>
</dbReference>
<dbReference type="GO" id="GO:0047545">
    <property type="term" value="F:(S)-2-hydroxyglutarate dehydrogenase activity"/>
    <property type="evidence" value="ECO:0007669"/>
    <property type="project" value="UniProtKB-ARBA"/>
</dbReference>
<dbReference type="InterPro" id="IPR002912">
    <property type="entry name" value="ACT_dom"/>
</dbReference>
<dbReference type="UniPathway" id="UPA00135">
    <property type="reaction ID" value="UER00196"/>
</dbReference>
<dbReference type="GO" id="GO:0006564">
    <property type="term" value="P:L-serine biosynthetic process"/>
    <property type="evidence" value="ECO:0007669"/>
    <property type="project" value="UniProtKB-KW"/>
</dbReference>
<dbReference type="InterPro" id="IPR036291">
    <property type="entry name" value="NAD(P)-bd_dom_sf"/>
</dbReference>
<accession>A0A382E9X0</accession>
<dbReference type="InterPro" id="IPR050857">
    <property type="entry name" value="D-2-hydroxyacid_DH"/>
</dbReference>
<evidence type="ECO:0000256" key="1">
    <source>
        <dbReference type="ARBA" id="ARBA00005216"/>
    </source>
</evidence>
<comment type="pathway">
    <text evidence="1">Amino-acid biosynthesis; L-serine biosynthesis; L-serine from 3-phospho-D-glycerate: step 1/3.</text>
</comment>
<keyword evidence="5" id="KW-0560">Oxidoreductase</keyword>
<keyword evidence="7" id="KW-0718">Serine biosynthesis</keyword>
<dbReference type="SUPFAM" id="SSF52283">
    <property type="entry name" value="Formate/glycerate dehydrogenase catalytic domain-like"/>
    <property type="match status" value="1"/>
</dbReference>
<dbReference type="Gene3D" id="3.30.70.260">
    <property type="match status" value="1"/>
</dbReference>
<dbReference type="PROSITE" id="PS00671">
    <property type="entry name" value="D_2_HYDROXYACID_DH_3"/>
    <property type="match status" value="1"/>
</dbReference>
<dbReference type="FunFam" id="3.40.50.720:FF:000041">
    <property type="entry name" value="D-3-phosphoglycerate dehydrogenase"/>
    <property type="match status" value="1"/>
</dbReference>
<feature type="domain" description="ACT" evidence="9">
    <location>
        <begin position="325"/>
        <end position="395"/>
    </location>
</feature>
<dbReference type="SUPFAM" id="SSF55021">
    <property type="entry name" value="ACT-like"/>
    <property type="match status" value="1"/>
</dbReference>
<protein>
    <recommendedName>
        <fullName evidence="3">phosphoglycerate dehydrogenase</fullName>
        <ecNumber evidence="3">1.1.1.95</ecNumber>
    </recommendedName>
</protein>
<dbReference type="AlphaFoldDB" id="A0A382E9X0"/>
<name>A0A382E9X0_9ZZZZ</name>
<proteinExistence type="inferred from homology"/>
<evidence type="ECO:0000256" key="8">
    <source>
        <dbReference type="ARBA" id="ARBA00048731"/>
    </source>
</evidence>
<dbReference type="PROSITE" id="PS51671">
    <property type="entry name" value="ACT"/>
    <property type="match status" value="1"/>
</dbReference>
<dbReference type="SUPFAM" id="SSF51735">
    <property type="entry name" value="NAD(P)-binding Rossmann-fold domains"/>
    <property type="match status" value="1"/>
</dbReference>
<evidence type="ECO:0000256" key="3">
    <source>
        <dbReference type="ARBA" id="ARBA00013143"/>
    </source>
</evidence>
<dbReference type="InterPro" id="IPR006140">
    <property type="entry name" value="D-isomer_DH_NAD-bd"/>
</dbReference>
<comment type="catalytic activity">
    <reaction evidence="8">
        <text>(2R)-3-phosphoglycerate + NAD(+) = 3-phosphooxypyruvate + NADH + H(+)</text>
        <dbReference type="Rhea" id="RHEA:12641"/>
        <dbReference type="ChEBI" id="CHEBI:15378"/>
        <dbReference type="ChEBI" id="CHEBI:18110"/>
        <dbReference type="ChEBI" id="CHEBI:57540"/>
        <dbReference type="ChEBI" id="CHEBI:57945"/>
        <dbReference type="ChEBI" id="CHEBI:58272"/>
        <dbReference type="EC" id="1.1.1.95"/>
    </reaction>
</comment>
<keyword evidence="6" id="KW-0520">NAD</keyword>
<evidence type="ECO:0000313" key="10">
    <source>
        <dbReference type="EMBL" id="SVB47199.1"/>
    </source>
</evidence>
<dbReference type="InterPro" id="IPR045865">
    <property type="entry name" value="ACT-like_dom_sf"/>
</dbReference>
<gene>
    <name evidence="10" type="ORF">METZ01_LOCUS200053</name>
</gene>
<dbReference type="PANTHER" id="PTHR42789:SF1">
    <property type="entry name" value="D-ISOMER SPECIFIC 2-HYDROXYACID DEHYDROGENASE FAMILY PROTEIN (AFU_ORTHOLOGUE AFUA_6G10090)"/>
    <property type="match status" value="1"/>
</dbReference>
<keyword evidence="4" id="KW-0028">Amino-acid biosynthesis</keyword>
<sequence length="395" mass="41829">MKILIADKLSPKPIAALDKIGADITSNPDLKAEELSEAIGNANVLIVRSTKVYAETIEAGKSLELIIRAGAGVNNIDLEKASSSGVYVANCPGKNSDAVAELALGHIIACDRRIVDASLNLRNGYWKKKAYQKAAGLKRRTLGIIGLGSIGGALVKLAKGLDMNVIAWSRSLTPDKADELDLVYCDSIGEVAANADVVSVHLAVTPDTKQLLNNDFFNKMKDGAIFVNTSRGEIVDTAALRKAIDEKALRVGLDVFENEPGSGLADFDQTDLAGLITCTPHIGASTNQASEAIADEVVRIVDSLIKTGKPINAVNSREKTEDGTILMVRHYNRVGVLASVLDALREAGINVEDMENNIFNGSAAAVASLKLDKAPSADVISEISSNESIIQVSIK</sequence>
<dbReference type="GO" id="GO:0004617">
    <property type="term" value="F:phosphoglycerate dehydrogenase activity"/>
    <property type="evidence" value="ECO:0007669"/>
    <property type="project" value="UniProtKB-EC"/>
</dbReference>
<dbReference type="PROSITE" id="PS00065">
    <property type="entry name" value="D_2_HYDROXYACID_DH_1"/>
    <property type="match status" value="1"/>
</dbReference>
<dbReference type="EC" id="1.1.1.95" evidence="3"/>
<dbReference type="Pfam" id="PF02826">
    <property type="entry name" value="2-Hacid_dh_C"/>
    <property type="match status" value="1"/>
</dbReference>
<evidence type="ECO:0000256" key="2">
    <source>
        <dbReference type="ARBA" id="ARBA00005854"/>
    </source>
</evidence>
<dbReference type="GO" id="GO:0051287">
    <property type="term" value="F:NAD binding"/>
    <property type="evidence" value="ECO:0007669"/>
    <property type="project" value="InterPro"/>
</dbReference>